<evidence type="ECO:0000259" key="4">
    <source>
        <dbReference type="Pfam" id="PF04055"/>
    </source>
</evidence>
<dbReference type="eggNOG" id="COG1533">
    <property type="taxonomic scope" value="Bacteria"/>
</dbReference>
<comment type="caution">
    <text evidence="5">The sequence shown here is derived from an EMBL/GenBank/DDBJ whole genome shotgun (WGS) entry which is preliminary data.</text>
</comment>
<dbReference type="Pfam" id="PF04055">
    <property type="entry name" value="Radical_SAM"/>
    <property type="match status" value="1"/>
</dbReference>
<evidence type="ECO:0000313" key="5">
    <source>
        <dbReference type="EMBL" id="EFQ05156.1"/>
    </source>
</evidence>
<dbReference type="GO" id="GO:0051536">
    <property type="term" value="F:iron-sulfur cluster binding"/>
    <property type="evidence" value="ECO:0007669"/>
    <property type="project" value="UniProtKB-KW"/>
</dbReference>
<dbReference type="SFLD" id="SFLDS00029">
    <property type="entry name" value="Radical_SAM"/>
    <property type="match status" value="1"/>
</dbReference>
<evidence type="ECO:0000256" key="1">
    <source>
        <dbReference type="ARBA" id="ARBA00022723"/>
    </source>
</evidence>
<dbReference type="AlphaFoldDB" id="E2ZNR3"/>
<dbReference type="InterPro" id="IPR040086">
    <property type="entry name" value="MJ0683-like"/>
</dbReference>
<dbReference type="SFLD" id="SFLDG01084">
    <property type="entry name" value="Uncharacterised_Radical_SAM_Su"/>
    <property type="match status" value="1"/>
</dbReference>
<evidence type="ECO:0000313" key="6">
    <source>
        <dbReference type="Proteomes" id="UP000006028"/>
    </source>
</evidence>
<reference evidence="5 6" key="1">
    <citation type="submission" date="2010-08" db="EMBL/GenBank/DDBJ databases">
        <authorList>
            <person name="Weinstock G."/>
            <person name="Sodergren E."/>
            <person name="Clifton S."/>
            <person name="Fulton L."/>
            <person name="Fulton B."/>
            <person name="Courtney L."/>
            <person name="Fronick C."/>
            <person name="Harrison M."/>
            <person name="Strong C."/>
            <person name="Farmer C."/>
            <person name="Delahaunty K."/>
            <person name="Markovic C."/>
            <person name="Hall O."/>
            <person name="Minx P."/>
            <person name="Tomlinson C."/>
            <person name="Mitreva M."/>
            <person name="Hou S."/>
            <person name="Chen J."/>
            <person name="Wollam A."/>
            <person name="Pepin K.H."/>
            <person name="Johnson M."/>
            <person name="Bhonagiri V."/>
            <person name="Zhang X."/>
            <person name="Suruliraj S."/>
            <person name="Warren W."/>
            <person name="Chinwalla A."/>
            <person name="Mardis E.R."/>
            <person name="Wilson R.K."/>
        </authorList>
    </citation>
    <scope>NUCLEOTIDE SEQUENCE [LARGE SCALE GENOMIC DNA]</scope>
    <source>
        <strain evidence="5 6">KLE1255</strain>
    </source>
</reference>
<protein>
    <submittedName>
        <fullName evidence="5">Radical SAM domain protein</fullName>
    </submittedName>
</protein>
<accession>E2ZNR3</accession>
<keyword evidence="2" id="KW-0408">Iron</keyword>
<dbReference type="HOGENOM" id="CLU_812914_0_0_9"/>
<dbReference type="GO" id="GO:0046872">
    <property type="term" value="F:metal ion binding"/>
    <property type="evidence" value="ECO:0007669"/>
    <property type="project" value="UniProtKB-KW"/>
</dbReference>
<organism evidence="5 6">
    <name type="scientific">Faecalibacterium cf. prausnitzii KLE1255</name>
    <dbReference type="NCBI Taxonomy" id="748224"/>
    <lineage>
        <taxon>Bacteria</taxon>
        <taxon>Bacillati</taxon>
        <taxon>Bacillota</taxon>
        <taxon>Clostridia</taxon>
        <taxon>Eubacteriales</taxon>
        <taxon>Oscillospiraceae</taxon>
        <taxon>Faecalibacterium</taxon>
    </lineage>
</organism>
<keyword evidence="1" id="KW-0479">Metal-binding</keyword>
<gene>
    <name evidence="5" type="ORF">HMPREF9436_03343</name>
</gene>
<dbReference type="PANTHER" id="PTHR43432:SF3">
    <property type="entry name" value="SLR0285 PROTEIN"/>
    <property type="match status" value="1"/>
</dbReference>
<dbReference type="InterPro" id="IPR007197">
    <property type="entry name" value="rSAM"/>
</dbReference>
<dbReference type="PANTHER" id="PTHR43432">
    <property type="entry name" value="SLR0285 PROTEIN"/>
    <property type="match status" value="1"/>
</dbReference>
<dbReference type="EMBL" id="AECU01000248">
    <property type="protein sequence ID" value="EFQ05156.1"/>
    <property type="molecule type" value="Genomic_DNA"/>
</dbReference>
<evidence type="ECO:0000256" key="2">
    <source>
        <dbReference type="ARBA" id="ARBA00023004"/>
    </source>
</evidence>
<dbReference type="Gene3D" id="3.80.30.30">
    <property type="match status" value="1"/>
</dbReference>
<sequence>MPIRFDTYKGCTHGCKYCFVQRNGKYDISKVQKGEGVKALMSWIQGKRTSETNWCDWNIPLHWGGVSDPFQPCERYYRMSYNALRVFAETKYPFVVSTKGRIIAEPEYLELLKKCNCVVQISMVCSSYDKLEEGAPSFEERLEIARKVAPSVKRLIVRIQPYMHEVYGEVYENLEKFKAAGAYGVIVEGMKFASKRPGLVKVAGDYTYPKALIEGDILKLKQRAHELGLALYSGENRTRELGDSLCCCGVSDLPGFKVNEYNLNHLLHGGKPAKTPQMQKTGTAMCFQSLYQNTANSRRLRGESFESEMLNVYKTKRDYVNETFGLK</sequence>
<proteinExistence type="predicted"/>
<dbReference type="Proteomes" id="UP000006028">
    <property type="component" value="Unassembled WGS sequence"/>
</dbReference>
<keyword evidence="3" id="KW-0411">Iron-sulfur</keyword>
<evidence type="ECO:0000256" key="3">
    <source>
        <dbReference type="ARBA" id="ARBA00023014"/>
    </source>
</evidence>
<feature type="domain" description="Radical SAM core" evidence="4">
    <location>
        <begin position="8"/>
        <end position="151"/>
    </location>
</feature>
<dbReference type="BioCyc" id="FCF748224-HMP:GTSS-2315-MONOMER"/>
<dbReference type="GO" id="GO:0003824">
    <property type="term" value="F:catalytic activity"/>
    <property type="evidence" value="ECO:0007669"/>
    <property type="project" value="InterPro"/>
</dbReference>
<name>E2ZNR3_9FIRM</name>
<dbReference type="STRING" id="748224.HMPREF9436_03343"/>